<comment type="caution">
    <text evidence="1">The sequence shown here is derived from an EMBL/GenBank/DDBJ whole genome shotgun (WGS) entry which is preliminary data.</text>
</comment>
<accession>A0AAD7TUS0</accession>
<evidence type="ECO:0000313" key="2">
    <source>
        <dbReference type="Proteomes" id="UP001215151"/>
    </source>
</evidence>
<evidence type="ECO:0000313" key="1">
    <source>
        <dbReference type="EMBL" id="KAJ8482952.1"/>
    </source>
</evidence>
<dbReference type="Proteomes" id="UP001215151">
    <property type="component" value="Unassembled WGS sequence"/>
</dbReference>
<keyword evidence="2" id="KW-1185">Reference proteome</keyword>
<reference evidence="1" key="1">
    <citation type="submission" date="2022-11" db="EMBL/GenBank/DDBJ databases">
        <title>Genome Sequence of Cubamyces cubensis.</title>
        <authorList>
            <person name="Buettner E."/>
        </authorList>
    </citation>
    <scope>NUCLEOTIDE SEQUENCE</scope>
    <source>
        <strain evidence="1">MPL-01</strain>
    </source>
</reference>
<dbReference type="AlphaFoldDB" id="A0AAD7TUS0"/>
<sequence>MSSAKPKRYAAVFGFHIRDAAELQAYCVRHNLRFYRDSKPVGVSDECRCFGIMTQDMRRKLSRRILGVADAYPPGPPGPDRRDAHIIMYVLVLAQEVSTEPITEETRNRRAEEIPKAVIDGVKQLLDRTDDPVWYECRGLDRDSW</sequence>
<name>A0AAD7TUS0_9APHY</name>
<gene>
    <name evidence="1" type="ORF">ONZ51_g5018</name>
</gene>
<proteinExistence type="predicted"/>
<organism evidence="1 2">
    <name type="scientific">Trametes cubensis</name>
    <dbReference type="NCBI Taxonomy" id="1111947"/>
    <lineage>
        <taxon>Eukaryota</taxon>
        <taxon>Fungi</taxon>
        <taxon>Dikarya</taxon>
        <taxon>Basidiomycota</taxon>
        <taxon>Agaricomycotina</taxon>
        <taxon>Agaricomycetes</taxon>
        <taxon>Polyporales</taxon>
        <taxon>Polyporaceae</taxon>
        <taxon>Trametes</taxon>
    </lineage>
</organism>
<dbReference type="EMBL" id="JAPEVG010000103">
    <property type="protein sequence ID" value="KAJ8482952.1"/>
    <property type="molecule type" value="Genomic_DNA"/>
</dbReference>
<protein>
    <submittedName>
        <fullName evidence="1">Uncharacterized protein</fullName>
    </submittedName>
</protein>